<keyword evidence="3 15" id="KW-0813">Transport</keyword>
<dbReference type="Pfam" id="PF00654">
    <property type="entry name" value="Voltage_CLC"/>
    <property type="match status" value="1"/>
</dbReference>
<proteinExistence type="inferred from homology"/>
<evidence type="ECO:0000256" key="3">
    <source>
        <dbReference type="ARBA" id="ARBA00022448"/>
    </source>
</evidence>
<feature type="transmembrane region" description="Helical" evidence="15">
    <location>
        <begin position="304"/>
        <end position="324"/>
    </location>
</feature>
<keyword evidence="10 15" id="KW-0472">Membrane</keyword>
<dbReference type="Pfam" id="PF00571">
    <property type="entry name" value="CBS"/>
    <property type="match status" value="1"/>
</dbReference>
<evidence type="ECO:0000256" key="10">
    <source>
        <dbReference type="ARBA" id="ARBA00023136"/>
    </source>
</evidence>
<dbReference type="AlphaFoldDB" id="A0A6P5X9H1"/>
<keyword evidence="4 15" id="KW-0812">Transmembrane</keyword>
<dbReference type="PANTHER" id="PTHR11689">
    <property type="entry name" value="CHLORIDE CHANNEL PROTEIN CLC FAMILY MEMBER"/>
    <property type="match status" value="1"/>
</dbReference>
<dbReference type="PRINTS" id="PR00762">
    <property type="entry name" value="CLCHANNEL"/>
</dbReference>
<feature type="transmembrane region" description="Helical" evidence="15">
    <location>
        <begin position="150"/>
        <end position="173"/>
    </location>
</feature>
<keyword evidence="13" id="KW-0407">Ion channel</keyword>
<name>A0A6P5X9H1_DURZI</name>
<keyword evidence="7 15" id="KW-1133">Transmembrane helix</keyword>
<feature type="transmembrane region" description="Helical" evidence="15">
    <location>
        <begin position="473"/>
        <end position="494"/>
    </location>
</feature>
<feature type="domain" description="CBS" evidence="16">
    <location>
        <begin position="679"/>
        <end position="743"/>
    </location>
</feature>
<comment type="similarity">
    <text evidence="2 15">Belongs to the chloride channel (TC 2.A.49) family.</text>
</comment>
<dbReference type="SUPFAM" id="SSF54631">
    <property type="entry name" value="CBS-domain pair"/>
    <property type="match status" value="1"/>
</dbReference>
<keyword evidence="9 14" id="KW-0129">CBS domain</keyword>
<dbReference type="RefSeq" id="XP_022724257.1">
    <property type="nucleotide sequence ID" value="XM_022868522.1"/>
</dbReference>
<keyword evidence="11" id="KW-0869">Chloride channel</keyword>
<feature type="transmembrane region" description="Helical" evidence="15">
    <location>
        <begin position="506"/>
        <end position="527"/>
    </location>
</feature>
<organism evidence="17 18">
    <name type="scientific">Durio zibethinus</name>
    <name type="common">Durian</name>
    <dbReference type="NCBI Taxonomy" id="66656"/>
    <lineage>
        <taxon>Eukaryota</taxon>
        <taxon>Viridiplantae</taxon>
        <taxon>Streptophyta</taxon>
        <taxon>Embryophyta</taxon>
        <taxon>Tracheophyta</taxon>
        <taxon>Spermatophyta</taxon>
        <taxon>Magnoliopsida</taxon>
        <taxon>eudicotyledons</taxon>
        <taxon>Gunneridae</taxon>
        <taxon>Pentapetalae</taxon>
        <taxon>rosids</taxon>
        <taxon>malvids</taxon>
        <taxon>Malvales</taxon>
        <taxon>Malvaceae</taxon>
        <taxon>Helicteroideae</taxon>
        <taxon>Durio</taxon>
    </lineage>
</organism>
<evidence type="ECO:0000259" key="16">
    <source>
        <dbReference type="PROSITE" id="PS51371"/>
    </source>
</evidence>
<dbReference type="Proteomes" id="UP000515121">
    <property type="component" value="Unplaced"/>
</dbReference>
<dbReference type="GO" id="GO:0034707">
    <property type="term" value="C:chloride channel complex"/>
    <property type="evidence" value="ECO:0007669"/>
    <property type="project" value="UniProtKB-KW"/>
</dbReference>
<feature type="transmembrane region" description="Helical" evidence="15">
    <location>
        <begin position="101"/>
        <end position="130"/>
    </location>
</feature>
<dbReference type="PROSITE" id="PS51371">
    <property type="entry name" value="CBS"/>
    <property type="match status" value="1"/>
</dbReference>
<dbReference type="InterPro" id="IPR000644">
    <property type="entry name" value="CBS_dom"/>
</dbReference>
<evidence type="ECO:0000256" key="5">
    <source>
        <dbReference type="ARBA" id="ARBA00022737"/>
    </source>
</evidence>
<evidence type="ECO:0000256" key="4">
    <source>
        <dbReference type="ARBA" id="ARBA00022692"/>
    </source>
</evidence>
<evidence type="ECO:0000256" key="9">
    <source>
        <dbReference type="ARBA" id="ARBA00023122"/>
    </source>
</evidence>
<dbReference type="OrthoDB" id="428525at2759"/>
<keyword evidence="8 15" id="KW-0406">Ion transport</keyword>
<accession>A0A6P5X9H1</accession>
<evidence type="ECO:0000256" key="14">
    <source>
        <dbReference type="PROSITE-ProRule" id="PRU00703"/>
    </source>
</evidence>
<evidence type="ECO:0000256" key="6">
    <source>
        <dbReference type="ARBA" id="ARBA00022882"/>
    </source>
</evidence>
<keyword evidence="17" id="KW-1185">Reference proteome</keyword>
<dbReference type="Gene3D" id="3.10.580.10">
    <property type="entry name" value="CBS-domain"/>
    <property type="match status" value="1"/>
</dbReference>
<dbReference type="GO" id="GO:0005247">
    <property type="term" value="F:voltage-gated chloride channel activity"/>
    <property type="evidence" value="ECO:0007669"/>
    <property type="project" value="InterPro"/>
</dbReference>
<evidence type="ECO:0000313" key="17">
    <source>
        <dbReference type="Proteomes" id="UP000515121"/>
    </source>
</evidence>
<keyword evidence="6" id="KW-0851">Voltage-gated channel</keyword>
<feature type="transmembrane region" description="Helical" evidence="15">
    <location>
        <begin position="252"/>
        <end position="271"/>
    </location>
</feature>
<dbReference type="InterPro" id="IPR001807">
    <property type="entry name" value="ClC"/>
</dbReference>
<comment type="subcellular location">
    <subcellularLocation>
        <location evidence="1 15">Membrane</location>
        <topology evidence="1 15">Multi-pass membrane protein</topology>
    </subcellularLocation>
</comment>
<evidence type="ECO:0000256" key="11">
    <source>
        <dbReference type="ARBA" id="ARBA00023173"/>
    </source>
</evidence>
<dbReference type="CDD" id="cd04591">
    <property type="entry name" value="CBS_pair_voltage-gated_CLC_euk_bac"/>
    <property type="match status" value="1"/>
</dbReference>
<dbReference type="GeneID" id="111280967"/>
<dbReference type="SUPFAM" id="SSF81340">
    <property type="entry name" value="Clc chloride channel"/>
    <property type="match status" value="1"/>
</dbReference>
<feature type="transmembrane region" description="Helical" evidence="15">
    <location>
        <begin position="217"/>
        <end position="240"/>
    </location>
</feature>
<feature type="transmembrane region" description="Helical" evidence="15">
    <location>
        <begin position="60"/>
        <end position="80"/>
    </location>
</feature>
<dbReference type="InterPro" id="IPR051280">
    <property type="entry name" value="Cl-channel/antiporter"/>
</dbReference>
<keyword evidence="12 15" id="KW-0868">Chloride</keyword>
<dbReference type="InterPro" id="IPR046342">
    <property type="entry name" value="CBS_dom_sf"/>
</dbReference>
<evidence type="ECO:0000256" key="2">
    <source>
        <dbReference type="ARBA" id="ARBA00009476"/>
    </source>
</evidence>
<dbReference type="Gene3D" id="1.10.3080.10">
    <property type="entry name" value="Clc chloride channel"/>
    <property type="match status" value="1"/>
</dbReference>
<evidence type="ECO:0000256" key="8">
    <source>
        <dbReference type="ARBA" id="ARBA00023065"/>
    </source>
</evidence>
<evidence type="ECO:0000256" key="1">
    <source>
        <dbReference type="ARBA" id="ARBA00004141"/>
    </source>
</evidence>
<evidence type="ECO:0000256" key="12">
    <source>
        <dbReference type="ARBA" id="ARBA00023214"/>
    </source>
</evidence>
<evidence type="ECO:0000256" key="15">
    <source>
        <dbReference type="RuleBase" id="RU361221"/>
    </source>
</evidence>
<evidence type="ECO:0000313" key="18">
    <source>
        <dbReference type="RefSeq" id="XP_022724257.1"/>
    </source>
</evidence>
<feature type="transmembrane region" description="Helical" evidence="15">
    <location>
        <begin position="432"/>
        <end position="461"/>
    </location>
</feature>
<dbReference type="GO" id="GO:0009705">
    <property type="term" value="C:plant-type vacuole membrane"/>
    <property type="evidence" value="ECO:0007669"/>
    <property type="project" value="TreeGrafter"/>
</dbReference>
<evidence type="ECO:0000256" key="13">
    <source>
        <dbReference type="ARBA" id="ARBA00023303"/>
    </source>
</evidence>
<reference evidence="18" key="1">
    <citation type="submission" date="2025-08" db="UniProtKB">
        <authorList>
            <consortium name="RefSeq"/>
        </authorList>
    </citation>
    <scope>IDENTIFICATION</scope>
    <source>
        <tissue evidence="18">Fruit stalk</tissue>
    </source>
</reference>
<dbReference type="InterPro" id="IPR002251">
    <property type="entry name" value="Cl_channel_pln"/>
</dbReference>
<dbReference type="KEGG" id="dzi:111280967"/>
<dbReference type="PANTHER" id="PTHR11689:SF144">
    <property type="entry name" value="CHLORIDE CHANNEL PROTEIN"/>
    <property type="match status" value="1"/>
</dbReference>
<evidence type="ECO:0000256" key="7">
    <source>
        <dbReference type="ARBA" id="ARBA00022989"/>
    </source>
</evidence>
<feature type="transmembrane region" description="Helical" evidence="15">
    <location>
        <begin position="344"/>
        <end position="364"/>
    </location>
</feature>
<sequence length="745" mass="81668">MHEPLLFKNRTNATSQTAIVGANLCPIQSLDYEVIENDLFKQDWRSRTEVENFQYLVLKWLLAFLIGLGTGLVGCFNNLAVENLAGFKLLLTNNLMLKDKYYQAFAAYTGCNIVLAAVAAALCAYIAPAAAGSGIPEVKAYLNGIDAPSILAPSTLFVKIFGSILGVAAGFVVGKEGPMVHTGACIAYLLGQGGSRKYRLTWKWLRYFKNDRDQRDLITCGAAAGVAAAFRAPVGGLLFALEEAASWWRSALLWRTFFTTAVVAVVLRGFIEFCHSGKCGLFGQGGLIMYDVNSAYPTYSVPDLLAIIFLGIIGGVLGSLYNYFVDKVLHTYSIINKKGPPFKILLVITVSLLTSCCSYGLPWLSRCIPFSAHLPVPDQCSTLGHRSGNYKNFQCLPTHYNDLASLFLNTNDDAIRNLLRSGTEKELHLSTLFLFFVAIYCLGIITYGIAVPSGLFIPVILAGASYGRLTGTLLAPVLNLDVGLFALLGAASFLGGTMRMTVSLCVILLELTNSLLMLPWLMLVLLISKTVADCFNKGVYDQIVKMKGLPYLEAHAEPYMRSLVAADVVSGQLVTFSGIEKVGNIVHTLKMTRHNGFPVIDEPPFSAAPELFGLALRSHLLVLLKQKKFTIHRTMTGPEIMRMFDANDFAKAGSGKGIKLEELNITNEEMEMYVDLHPITNTSPYTVIETLSLTKAAVLFRELGLRHLCVVPKKLGRPPIVGILTRHDFMLEHIQKLHSHVETHN</sequence>
<dbReference type="InterPro" id="IPR014743">
    <property type="entry name" value="Cl-channel_core"/>
</dbReference>
<keyword evidence="5" id="KW-0677">Repeat</keyword>
<dbReference type="FunFam" id="1.10.3080.10:FF:000004">
    <property type="entry name" value="Chloride channel ClC3"/>
    <property type="match status" value="1"/>
</dbReference>
<protein>
    <recommendedName>
        <fullName evidence="15">Chloride channel protein</fullName>
    </recommendedName>
</protein>
<dbReference type="CDD" id="cd03685">
    <property type="entry name" value="ClC_6_like"/>
    <property type="match status" value="1"/>
</dbReference>
<dbReference type="PRINTS" id="PR01120">
    <property type="entry name" value="CLCHANNELPLT"/>
</dbReference>
<gene>
    <name evidence="18" type="primary">LOC111280967</name>
</gene>